<accession>A0A0F9FVD5</accession>
<dbReference type="EMBL" id="LAZR01028862">
    <property type="protein sequence ID" value="KKL61295.1"/>
    <property type="molecule type" value="Genomic_DNA"/>
</dbReference>
<comment type="caution">
    <text evidence="1">The sequence shown here is derived from an EMBL/GenBank/DDBJ whole genome shotgun (WGS) entry which is preliminary data.</text>
</comment>
<reference evidence="1" key="1">
    <citation type="journal article" date="2015" name="Nature">
        <title>Complex archaea that bridge the gap between prokaryotes and eukaryotes.</title>
        <authorList>
            <person name="Spang A."/>
            <person name="Saw J.H."/>
            <person name="Jorgensen S.L."/>
            <person name="Zaremba-Niedzwiedzka K."/>
            <person name="Martijn J."/>
            <person name="Lind A.E."/>
            <person name="van Eijk R."/>
            <person name="Schleper C."/>
            <person name="Guy L."/>
            <person name="Ettema T.J."/>
        </authorList>
    </citation>
    <scope>NUCLEOTIDE SEQUENCE</scope>
</reference>
<evidence type="ECO:0000313" key="1">
    <source>
        <dbReference type="EMBL" id="KKL61295.1"/>
    </source>
</evidence>
<gene>
    <name evidence="1" type="ORF">LCGC14_2196750</name>
</gene>
<organism evidence="1">
    <name type="scientific">marine sediment metagenome</name>
    <dbReference type="NCBI Taxonomy" id="412755"/>
    <lineage>
        <taxon>unclassified sequences</taxon>
        <taxon>metagenomes</taxon>
        <taxon>ecological metagenomes</taxon>
    </lineage>
</organism>
<sequence>MKDKRFEVMVKADVVARPKNHPSAGNVKRPTNLGIIQAIEEHMSARGYDMLGVTSSVVIVEE</sequence>
<dbReference type="AlphaFoldDB" id="A0A0F9FVD5"/>
<protein>
    <submittedName>
        <fullName evidence="1">Uncharacterized protein</fullName>
    </submittedName>
</protein>
<proteinExistence type="predicted"/>
<name>A0A0F9FVD5_9ZZZZ</name>